<feature type="signal peptide" evidence="1">
    <location>
        <begin position="1"/>
        <end position="23"/>
    </location>
</feature>
<protein>
    <submittedName>
        <fullName evidence="2">Putative secreted protein with PEP-CTERM sorting signal</fullName>
    </submittedName>
</protein>
<proteinExistence type="predicted"/>
<sequence length="173" mass="18819">MTGSKMLVAALTASTFLALPALAQTIGSDRDACNKSEGPAIQANITGLKDRTGRLKLELYPATEEDFLKDDHDLRAENKVFRRVWASMPDEGPVSMCIKVPEPGTYALFFTHDRDHRNKFNFWKDGAGVPGNGKLGRSKPDLSQAIVKVGSGVTVVNIRVQYLRGLGGFGPID</sequence>
<organism evidence="2 3">
    <name type="scientific">Stakelama pacifica</name>
    <dbReference type="NCBI Taxonomy" id="517720"/>
    <lineage>
        <taxon>Bacteria</taxon>
        <taxon>Pseudomonadati</taxon>
        <taxon>Pseudomonadota</taxon>
        <taxon>Alphaproteobacteria</taxon>
        <taxon>Sphingomonadales</taxon>
        <taxon>Sphingomonadaceae</taxon>
        <taxon>Stakelama</taxon>
    </lineage>
</organism>
<feature type="chain" id="PRO_5020717533" evidence="1">
    <location>
        <begin position="24"/>
        <end position="173"/>
    </location>
</feature>
<dbReference type="RefSeq" id="WP_373287509.1">
    <property type="nucleotide sequence ID" value="NZ_BMLU01000007.1"/>
</dbReference>
<reference evidence="2 3" key="1">
    <citation type="submission" date="2019-03" db="EMBL/GenBank/DDBJ databases">
        <title>Genomic Encyclopedia of Type Strains, Phase IV (KMG-IV): sequencing the most valuable type-strain genomes for metagenomic binning, comparative biology and taxonomic classification.</title>
        <authorList>
            <person name="Goeker M."/>
        </authorList>
    </citation>
    <scope>NUCLEOTIDE SEQUENCE [LARGE SCALE GENOMIC DNA]</scope>
    <source>
        <strain evidence="2 3">DSM 25059</strain>
    </source>
</reference>
<comment type="caution">
    <text evidence="2">The sequence shown here is derived from an EMBL/GenBank/DDBJ whole genome shotgun (WGS) entry which is preliminary data.</text>
</comment>
<dbReference type="InterPro" id="IPR018673">
    <property type="entry name" value="DUF2141"/>
</dbReference>
<evidence type="ECO:0000313" key="2">
    <source>
        <dbReference type="EMBL" id="TDN81658.1"/>
    </source>
</evidence>
<dbReference type="Proteomes" id="UP000295493">
    <property type="component" value="Unassembled WGS sequence"/>
</dbReference>
<dbReference type="EMBL" id="SNWD01000007">
    <property type="protein sequence ID" value="TDN81658.1"/>
    <property type="molecule type" value="Genomic_DNA"/>
</dbReference>
<accession>A0A4V3BT25</accession>
<dbReference type="Pfam" id="PF09912">
    <property type="entry name" value="DUF2141"/>
    <property type="match status" value="1"/>
</dbReference>
<evidence type="ECO:0000313" key="3">
    <source>
        <dbReference type="Proteomes" id="UP000295493"/>
    </source>
</evidence>
<dbReference type="AlphaFoldDB" id="A0A4V3BT25"/>
<name>A0A4V3BT25_9SPHN</name>
<gene>
    <name evidence="2" type="ORF">EV664_10757</name>
</gene>
<keyword evidence="3" id="KW-1185">Reference proteome</keyword>
<keyword evidence="1" id="KW-0732">Signal</keyword>
<evidence type="ECO:0000256" key="1">
    <source>
        <dbReference type="SAM" id="SignalP"/>
    </source>
</evidence>